<dbReference type="Gene3D" id="3.40.50.150">
    <property type="entry name" value="Vaccinia Virus protein VP39"/>
    <property type="match status" value="1"/>
</dbReference>
<dbReference type="InterPro" id="IPR019874">
    <property type="entry name" value="RF_methyltr_PrmC"/>
</dbReference>
<organism evidence="7 8">
    <name type="scientific">Qipengyuania atrilutea</name>
    <dbReference type="NCBI Taxonomy" id="2744473"/>
    <lineage>
        <taxon>Bacteria</taxon>
        <taxon>Pseudomonadati</taxon>
        <taxon>Pseudomonadota</taxon>
        <taxon>Alphaproteobacteria</taxon>
        <taxon>Sphingomonadales</taxon>
        <taxon>Erythrobacteraceae</taxon>
        <taxon>Qipengyuania</taxon>
    </lineage>
</organism>
<proteinExistence type="inferred from homology"/>
<dbReference type="Pfam" id="PF13847">
    <property type="entry name" value="Methyltransf_31"/>
    <property type="match status" value="1"/>
</dbReference>
<dbReference type="EC" id="2.1.1.297" evidence="4"/>
<dbReference type="InterPro" id="IPR025714">
    <property type="entry name" value="Methyltranfer_dom"/>
</dbReference>
<comment type="catalytic activity">
    <reaction evidence="4">
        <text>L-glutaminyl-[peptide chain release factor] + S-adenosyl-L-methionine = N(5)-methyl-L-glutaminyl-[peptide chain release factor] + S-adenosyl-L-homocysteine + H(+)</text>
        <dbReference type="Rhea" id="RHEA:42896"/>
        <dbReference type="Rhea" id="RHEA-COMP:10271"/>
        <dbReference type="Rhea" id="RHEA-COMP:10272"/>
        <dbReference type="ChEBI" id="CHEBI:15378"/>
        <dbReference type="ChEBI" id="CHEBI:30011"/>
        <dbReference type="ChEBI" id="CHEBI:57856"/>
        <dbReference type="ChEBI" id="CHEBI:59789"/>
        <dbReference type="ChEBI" id="CHEBI:61891"/>
        <dbReference type="EC" id="2.1.1.297"/>
    </reaction>
</comment>
<dbReference type="AlphaFoldDB" id="A0A850H4A5"/>
<comment type="caution">
    <text evidence="7">The sequence shown here is derived from an EMBL/GenBank/DDBJ whole genome shotgun (WGS) entry which is preliminary data.</text>
</comment>
<feature type="binding site" evidence="4">
    <location>
        <begin position="181"/>
        <end position="184"/>
    </location>
    <ligand>
        <name>substrate</name>
    </ligand>
</feature>
<dbReference type="GO" id="GO:0032259">
    <property type="term" value="P:methylation"/>
    <property type="evidence" value="ECO:0007669"/>
    <property type="project" value="UniProtKB-KW"/>
</dbReference>
<dbReference type="CDD" id="cd02440">
    <property type="entry name" value="AdoMet_MTases"/>
    <property type="match status" value="1"/>
</dbReference>
<dbReference type="SUPFAM" id="SSF53335">
    <property type="entry name" value="S-adenosyl-L-methionine-dependent methyltransferases"/>
    <property type="match status" value="1"/>
</dbReference>
<dbReference type="Gene3D" id="1.10.8.10">
    <property type="entry name" value="DNA helicase RuvA subunit, C-terminal domain"/>
    <property type="match status" value="1"/>
</dbReference>
<dbReference type="PROSITE" id="PS00092">
    <property type="entry name" value="N6_MTASE"/>
    <property type="match status" value="1"/>
</dbReference>
<dbReference type="InterPro" id="IPR050320">
    <property type="entry name" value="N5-glutamine_MTase"/>
</dbReference>
<dbReference type="HAMAP" id="MF_02126">
    <property type="entry name" value="RF_methyltr_PrmC"/>
    <property type="match status" value="1"/>
</dbReference>
<gene>
    <name evidence="4 7" type="primary">prmC</name>
    <name evidence="7" type="ORF">HUV48_06680</name>
</gene>
<evidence type="ECO:0000256" key="2">
    <source>
        <dbReference type="ARBA" id="ARBA00022679"/>
    </source>
</evidence>
<dbReference type="PANTHER" id="PTHR18895:SF74">
    <property type="entry name" value="MTRF1L RELEASE FACTOR GLUTAMINE METHYLTRANSFERASE"/>
    <property type="match status" value="1"/>
</dbReference>
<reference evidence="7 8" key="1">
    <citation type="submission" date="2020-06" db="EMBL/GenBank/DDBJ databases">
        <title>Altererythrobacter sp. HHU K3-1.</title>
        <authorList>
            <person name="Zhang D."/>
            <person name="Xue H."/>
        </authorList>
    </citation>
    <scope>NUCLEOTIDE SEQUENCE [LARGE SCALE GENOMIC DNA]</scope>
    <source>
        <strain evidence="7 8">HHU K3-1</strain>
    </source>
</reference>
<evidence type="ECO:0000256" key="1">
    <source>
        <dbReference type="ARBA" id="ARBA00022603"/>
    </source>
</evidence>
<dbReference type="PRINTS" id="PR00507">
    <property type="entry name" value="N12N6MTFRASE"/>
</dbReference>
<feature type="domain" description="Methyltransferase" evidence="5">
    <location>
        <begin position="105"/>
        <end position="233"/>
    </location>
</feature>
<comment type="function">
    <text evidence="4">Methylates the class 1 translation termination release factors RF1/PrfA and RF2/PrfB on the glutamine residue of the universally conserved GGQ motif.</text>
</comment>
<dbReference type="GO" id="GO:0102559">
    <property type="term" value="F:peptide chain release factor N(5)-glutamine methyltransferase activity"/>
    <property type="evidence" value="ECO:0007669"/>
    <property type="project" value="UniProtKB-EC"/>
</dbReference>
<feature type="binding site" evidence="4">
    <location>
        <position position="181"/>
    </location>
    <ligand>
        <name>S-adenosyl-L-methionine</name>
        <dbReference type="ChEBI" id="CHEBI:59789"/>
    </ligand>
</feature>
<dbReference type="InterPro" id="IPR002052">
    <property type="entry name" value="DNA_methylase_N6_adenine_CS"/>
</dbReference>
<feature type="binding site" evidence="4">
    <location>
        <begin position="112"/>
        <end position="116"/>
    </location>
    <ligand>
        <name>S-adenosyl-L-methionine</name>
        <dbReference type="ChEBI" id="CHEBI:59789"/>
    </ligand>
</feature>
<dbReference type="EMBL" id="JABWGV010000002">
    <property type="protein sequence ID" value="NVD44703.1"/>
    <property type="molecule type" value="Genomic_DNA"/>
</dbReference>
<feature type="binding site" evidence="4">
    <location>
        <position position="134"/>
    </location>
    <ligand>
        <name>S-adenosyl-L-methionine</name>
        <dbReference type="ChEBI" id="CHEBI:59789"/>
    </ligand>
</feature>
<evidence type="ECO:0000259" key="6">
    <source>
        <dbReference type="Pfam" id="PF17827"/>
    </source>
</evidence>
<evidence type="ECO:0000259" key="5">
    <source>
        <dbReference type="Pfam" id="PF13847"/>
    </source>
</evidence>
<dbReference type="GO" id="GO:0003676">
    <property type="term" value="F:nucleic acid binding"/>
    <property type="evidence" value="ECO:0007669"/>
    <property type="project" value="InterPro"/>
</dbReference>
<keyword evidence="1 4" id="KW-0489">Methyltransferase</keyword>
<dbReference type="PANTHER" id="PTHR18895">
    <property type="entry name" value="HEMK METHYLTRANSFERASE"/>
    <property type="match status" value="1"/>
</dbReference>
<dbReference type="NCBIfam" id="TIGR03534">
    <property type="entry name" value="RF_mod_PrmC"/>
    <property type="match status" value="1"/>
</dbReference>
<dbReference type="Pfam" id="PF17827">
    <property type="entry name" value="PrmC_N"/>
    <property type="match status" value="1"/>
</dbReference>
<dbReference type="Proteomes" id="UP000561438">
    <property type="component" value="Unassembled WGS sequence"/>
</dbReference>
<evidence type="ECO:0000256" key="3">
    <source>
        <dbReference type="ARBA" id="ARBA00022691"/>
    </source>
</evidence>
<sequence>MTVGEAIRAAAEALAVEWGRLDAEVLMAHALGVSRSDMLLRHMRDPVPDGFASLLERRLAHEPVAYILGHQEFYGRDFIVTPDVLIPRGDSETLIGAALELAPDATRVLDPGTGSGALLLTYLAETGASGIGIDASAAALSVAQANAEKLGLGDKAQFHEAEWSREGWADDLGKFDLILCNPPYVEDAAPLDRSVRDYEPASALFAGPEGLADYRVLMPQIAKLLAENGTAIFEIGSKQVDPVTRLAENCGYRVRLHRDLAGRPRALSLKLQR</sequence>
<keyword evidence="8" id="KW-1185">Reference proteome</keyword>
<dbReference type="InterPro" id="IPR029063">
    <property type="entry name" value="SAM-dependent_MTases_sf"/>
</dbReference>
<dbReference type="InterPro" id="IPR004556">
    <property type="entry name" value="HemK-like"/>
</dbReference>
<keyword evidence="3 4" id="KW-0949">S-adenosyl-L-methionine</keyword>
<feature type="domain" description="Release factor glutamine methyltransferase N-terminal" evidence="6">
    <location>
        <begin position="6"/>
        <end position="69"/>
    </location>
</feature>
<dbReference type="NCBIfam" id="TIGR00536">
    <property type="entry name" value="hemK_fam"/>
    <property type="match status" value="1"/>
</dbReference>
<evidence type="ECO:0000256" key="4">
    <source>
        <dbReference type="HAMAP-Rule" id="MF_02126"/>
    </source>
</evidence>
<accession>A0A850H4A5</accession>
<dbReference type="RefSeq" id="WP_176267009.1">
    <property type="nucleotide sequence ID" value="NZ_JABWGV010000002.1"/>
</dbReference>
<dbReference type="InterPro" id="IPR040758">
    <property type="entry name" value="PrmC_N"/>
</dbReference>
<feature type="binding site" evidence="4">
    <location>
        <position position="163"/>
    </location>
    <ligand>
        <name>S-adenosyl-L-methionine</name>
        <dbReference type="ChEBI" id="CHEBI:59789"/>
    </ligand>
</feature>
<name>A0A850H4A5_9SPHN</name>
<evidence type="ECO:0000313" key="8">
    <source>
        <dbReference type="Proteomes" id="UP000561438"/>
    </source>
</evidence>
<evidence type="ECO:0000313" key="7">
    <source>
        <dbReference type="EMBL" id="NVD44703.1"/>
    </source>
</evidence>
<protein>
    <recommendedName>
        <fullName evidence="4">Release factor glutamine methyltransferase</fullName>
        <shortName evidence="4">RF MTase</shortName>
        <ecNumber evidence="4">2.1.1.297</ecNumber>
    </recommendedName>
    <alternativeName>
        <fullName evidence="4">N5-glutamine methyltransferase PrmC</fullName>
    </alternativeName>
    <alternativeName>
        <fullName evidence="4">Protein-(glutamine-N5) MTase PrmC</fullName>
    </alternativeName>
    <alternativeName>
        <fullName evidence="4">Protein-glutamine N-methyltransferase PrmC</fullName>
    </alternativeName>
</protein>
<comment type="similarity">
    <text evidence="4">Belongs to the protein N5-glutamine methyltransferase family. PrmC subfamily.</text>
</comment>
<keyword evidence="2 4" id="KW-0808">Transferase</keyword>